<organism evidence="4 5">
    <name type="scientific">Mucilaginibacter gynuensis</name>
    <dbReference type="NCBI Taxonomy" id="1302236"/>
    <lineage>
        <taxon>Bacteria</taxon>
        <taxon>Pseudomonadati</taxon>
        <taxon>Bacteroidota</taxon>
        <taxon>Sphingobacteriia</taxon>
        <taxon>Sphingobacteriales</taxon>
        <taxon>Sphingobacteriaceae</taxon>
        <taxon>Mucilaginibacter</taxon>
    </lineage>
</organism>
<sequence length="383" mass="43694">MIRDTVYNPVNTYGQRDLIDIGRDVFNIRPSKVKVEEEKNVYFSFLPISSTVPGGGKALFTSTTAGFYLGNRSTTYISTINFTPYFNFRGRYGLPIRSNIWLKNNDWNIQGDTRVMVYPHYTWGLGGTNDNDDKMLIDYKYIRFYQSALKRIKPYFYAGVGYNLDYYVNIEGHDNSKLKDFTGYRFGTGDSKNSFSSGASLNLLYDSRNNSINPLPGCYANLIYRFNTRMLGSINHWQSLYVDMRKYVSLSNGGPKNVLAFWSYYWTTLSGGTPYLNLPSIGWDPYQRSGRGISQNRFRGDKLIYFESEYRRDITRNGLLGFVLFASINSVSEPDTKRFAYWNPAGGSGLRIKFNKNSGTNIGVDYGMSKGYSAVMVTLGEAF</sequence>
<feature type="domain" description="Bacterial surface antigen (D15)" evidence="3">
    <location>
        <begin position="104"/>
        <end position="254"/>
    </location>
</feature>
<dbReference type="Gene3D" id="2.40.160.50">
    <property type="entry name" value="membrane protein fhac: a member of the omp85/tpsb transporter family"/>
    <property type="match status" value="1"/>
</dbReference>
<gene>
    <name evidence="4" type="ORF">GCM10023149_42840</name>
</gene>
<evidence type="ECO:0000313" key="5">
    <source>
        <dbReference type="Proteomes" id="UP001500582"/>
    </source>
</evidence>
<accession>A0ABP8H6U2</accession>
<evidence type="ECO:0000259" key="3">
    <source>
        <dbReference type="Pfam" id="PF01103"/>
    </source>
</evidence>
<comment type="subcellular location">
    <subcellularLocation>
        <location evidence="1">Membrane</location>
    </subcellularLocation>
</comment>
<evidence type="ECO:0000256" key="2">
    <source>
        <dbReference type="ARBA" id="ARBA00023136"/>
    </source>
</evidence>
<dbReference type="Pfam" id="PF01103">
    <property type="entry name" value="Omp85"/>
    <property type="match status" value="1"/>
</dbReference>
<dbReference type="Proteomes" id="UP001500582">
    <property type="component" value="Unassembled WGS sequence"/>
</dbReference>
<reference evidence="5" key="1">
    <citation type="journal article" date="2019" name="Int. J. Syst. Evol. Microbiol.">
        <title>The Global Catalogue of Microorganisms (GCM) 10K type strain sequencing project: providing services to taxonomists for standard genome sequencing and annotation.</title>
        <authorList>
            <consortium name="The Broad Institute Genomics Platform"/>
            <consortium name="The Broad Institute Genome Sequencing Center for Infectious Disease"/>
            <person name="Wu L."/>
            <person name="Ma J."/>
        </authorList>
    </citation>
    <scope>NUCLEOTIDE SEQUENCE [LARGE SCALE GENOMIC DNA]</scope>
    <source>
        <strain evidence="5">JCM 17705</strain>
    </source>
</reference>
<proteinExistence type="predicted"/>
<keyword evidence="5" id="KW-1185">Reference proteome</keyword>
<comment type="caution">
    <text evidence="4">The sequence shown here is derived from an EMBL/GenBank/DDBJ whole genome shotgun (WGS) entry which is preliminary data.</text>
</comment>
<dbReference type="InterPro" id="IPR000184">
    <property type="entry name" value="Bac_surfAg_D15"/>
</dbReference>
<evidence type="ECO:0000313" key="4">
    <source>
        <dbReference type="EMBL" id="GAA4335091.1"/>
    </source>
</evidence>
<keyword evidence="2" id="KW-0472">Membrane</keyword>
<name>A0ABP8H6U2_9SPHI</name>
<protein>
    <recommendedName>
        <fullName evidence="3">Bacterial surface antigen (D15) domain-containing protein</fullName>
    </recommendedName>
</protein>
<evidence type="ECO:0000256" key="1">
    <source>
        <dbReference type="ARBA" id="ARBA00004370"/>
    </source>
</evidence>
<dbReference type="EMBL" id="BAABFT010000015">
    <property type="protein sequence ID" value="GAA4335091.1"/>
    <property type="molecule type" value="Genomic_DNA"/>
</dbReference>